<dbReference type="InterPro" id="IPR017733">
    <property type="entry name" value="OmpA-like_dom_proteobacteria"/>
</dbReference>
<dbReference type="Gene3D" id="3.30.1330.60">
    <property type="entry name" value="OmpA-like domain"/>
    <property type="match status" value="1"/>
</dbReference>
<dbReference type="Pfam" id="PF09850">
    <property type="entry name" value="DotU"/>
    <property type="match status" value="1"/>
</dbReference>
<dbReference type="NCBIfam" id="TIGR03349">
    <property type="entry name" value="IV_VI_DotU"/>
    <property type="match status" value="1"/>
</dbReference>
<dbReference type="Pfam" id="PF00691">
    <property type="entry name" value="OmpA"/>
    <property type="match status" value="1"/>
</dbReference>
<organism evidence="5 6">
    <name type="scientific">Reyranella soli</name>
    <dbReference type="NCBI Taxonomy" id="1230389"/>
    <lineage>
        <taxon>Bacteria</taxon>
        <taxon>Pseudomonadati</taxon>
        <taxon>Pseudomonadota</taxon>
        <taxon>Alphaproteobacteria</taxon>
        <taxon>Hyphomicrobiales</taxon>
        <taxon>Reyranellaceae</taxon>
        <taxon>Reyranella</taxon>
    </lineage>
</organism>
<evidence type="ECO:0000256" key="2">
    <source>
        <dbReference type="SAM" id="MobiDB-lite"/>
    </source>
</evidence>
<dbReference type="CDD" id="cd07185">
    <property type="entry name" value="OmpA_C-like"/>
    <property type="match status" value="1"/>
</dbReference>
<keyword evidence="3" id="KW-1133">Transmembrane helix</keyword>
<proteinExistence type="predicted"/>
<dbReference type="OrthoDB" id="345640at2"/>
<name>A0A512NB68_9HYPH</name>
<dbReference type="SUPFAM" id="SSF103088">
    <property type="entry name" value="OmpA-like"/>
    <property type="match status" value="1"/>
</dbReference>
<feature type="region of interest" description="Disordered" evidence="2">
    <location>
        <begin position="431"/>
        <end position="451"/>
    </location>
</feature>
<keyword evidence="1 3" id="KW-0472">Membrane</keyword>
<dbReference type="InterPro" id="IPR006665">
    <property type="entry name" value="OmpA-like"/>
</dbReference>
<evidence type="ECO:0000313" key="5">
    <source>
        <dbReference type="EMBL" id="GEP56191.1"/>
    </source>
</evidence>
<dbReference type="GO" id="GO:0016020">
    <property type="term" value="C:membrane"/>
    <property type="evidence" value="ECO:0007669"/>
    <property type="project" value="UniProtKB-UniRule"/>
</dbReference>
<feature type="domain" description="OmpA-like" evidence="4">
    <location>
        <begin position="341"/>
        <end position="461"/>
    </location>
</feature>
<sequence>MSDNPFAEPEDDNRTVIRPTPGRRRAAAPEQPPVPPSEPPSSHTVASRPTAAPVVAAEGTEDMAVGNDVLAAAAAPLLQLMARLRNTANAPDSGDLYERTVRQIRVFEQEARDKGVPLEQLRPAHYALCASVDDIVLSTPWGSSGTWGQRSLVSTFHQEVRSGERFFDVLKQMCDNPGRFLPVIELMYICMSLGFMGRYRLSRRGVGDISRIREETYAVIARQRKAAEPALAPHTKGVNAPYRPARFVVPLWVTALAGLGIIGGLFLWFSIGLNSESDAVYARLQGAPPDRMPTITRTPVVEPAPVIAVAPPPPEPSTLDKLRQFLKPEIDQKLVEVLGSPAQPLVRIMGRNMFASGSATLTPSFKPLLERIGLALKEENGPVKVFGYTDSEPIRTIAFPSNFQLSTARAQAASTIIGAALGEPSRITVEGRADADPIAPNSTPEGRERNRRIEVVLYRQGG</sequence>
<dbReference type="InterPro" id="IPR017732">
    <property type="entry name" value="T4/T6SS_DotU"/>
</dbReference>
<evidence type="ECO:0000256" key="1">
    <source>
        <dbReference type="PROSITE-ProRule" id="PRU00473"/>
    </source>
</evidence>
<feature type="compositionally biased region" description="Pro residues" evidence="2">
    <location>
        <begin position="30"/>
        <end position="39"/>
    </location>
</feature>
<feature type="transmembrane region" description="Helical" evidence="3">
    <location>
        <begin position="247"/>
        <end position="269"/>
    </location>
</feature>
<accession>A0A512NB68</accession>
<protein>
    <submittedName>
        <fullName evidence="5">Cell envelope biogenesis protein OmpA</fullName>
    </submittedName>
</protein>
<evidence type="ECO:0000313" key="6">
    <source>
        <dbReference type="Proteomes" id="UP000321058"/>
    </source>
</evidence>
<evidence type="ECO:0000256" key="3">
    <source>
        <dbReference type="SAM" id="Phobius"/>
    </source>
</evidence>
<dbReference type="Proteomes" id="UP000321058">
    <property type="component" value="Unassembled WGS sequence"/>
</dbReference>
<dbReference type="NCBIfam" id="NF038228">
    <property type="entry name" value="IcmH_DotU_IVB"/>
    <property type="match status" value="1"/>
</dbReference>
<dbReference type="EMBL" id="BKAJ01000057">
    <property type="protein sequence ID" value="GEP56191.1"/>
    <property type="molecule type" value="Genomic_DNA"/>
</dbReference>
<dbReference type="AlphaFoldDB" id="A0A512NB68"/>
<reference evidence="5 6" key="1">
    <citation type="submission" date="2019-07" db="EMBL/GenBank/DDBJ databases">
        <title>Whole genome shotgun sequence of Reyranella soli NBRC 108950.</title>
        <authorList>
            <person name="Hosoyama A."/>
            <person name="Uohara A."/>
            <person name="Ohji S."/>
            <person name="Ichikawa N."/>
        </authorList>
    </citation>
    <scope>NUCLEOTIDE SEQUENCE [LARGE SCALE GENOMIC DNA]</scope>
    <source>
        <strain evidence="5 6">NBRC 108950</strain>
    </source>
</reference>
<dbReference type="InterPro" id="IPR036737">
    <property type="entry name" value="OmpA-like_sf"/>
</dbReference>
<dbReference type="Gene3D" id="1.25.40.590">
    <property type="entry name" value="Type IV / VI secretion system, DotU"/>
    <property type="match status" value="1"/>
</dbReference>
<gene>
    <name evidence="5" type="primary">impK</name>
    <name evidence="5" type="ORF">RSO01_33570</name>
</gene>
<dbReference type="InterPro" id="IPR038522">
    <property type="entry name" value="T4/T6SS_DotU_sf"/>
</dbReference>
<feature type="region of interest" description="Disordered" evidence="2">
    <location>
        <begin position="1"/>
        <end position="51"/>
    </location>
</feature>
<dbReference type="PROSITE" id="PS51123">
    <property type="entry name" value="OMPA_2"/>
    <property type="match status" value="1"/>
</dbReference>
<dbReference type="PANTHER" id="PTHR38033:SF1">
    <property type="entry name" value="DOTU FAMILY TYPE IV_VI SECRETION SYSTEM PROTEIN"/>
    <property type="match status" value="1"/>
</dbReference>
<dbReference type="PANTHER" id="PTHR38033">
    <property type="entry name" value="MEMBRANE PROTEIN-RELATED"/>
    <property type="match status" value="1"/>
</dbReference>
<dbReference type="NCBIfam" id="TIGR03350">
    <property type="entry name" value="type_VI_ompA"/>
    <property type="match status" value="1"/>
</dbReference>
<feature type="transmembrane region" description="Helical" evidence="3">
    <location>
        <begin position="180"/>
        <end position="201"/>
    </location>
</feature>
<keyword evidence="6" id="KW-1185">Reference proteome</keyword>
<keyword evidence="3" id="KW-0812">Transmembrane</keyword>
<comment type="caution">
    <text evidence="5">The sequence shown here is derived from an EMBL/GenBank/DDBJ whole genome shotgun (WGS) entry which is preliminary data.</text>
</comment>
<evidence type="ECO:0000259" key="4">
    <source>
        <dbReference type="PROSITE" id="PS51123"/>
    </source>
</evidence>